<geneLocation type="mitochondrion" evidence="17"/>
<reference evidence="17" key="1">
    <citation type="journal article" date="2016" name="Gene">
        <title>Comparative analyses of the complete mitochondrial genomes of two murine pinworms Aspiculuris tetraptera and Syphacia obvelata.</title>
        <authorList>
            <person name="Wang C.-R."/>
            <person name="Lou Y."/>
            <person name="Gao J.-F."/>
            <person name="Qiu J.-H."/>
            <person name="Zhang Y."/>
            <person name="Gao Y."/>
            <person name="Chang Q.-C."/>
        </authorList>
    </citation>
    <scope>NUCLEOTIDE SEQUENCE</scope>
</reference>
<dbReference type="Pfam" id="PF00032">
    <property type="entry name" value="Cytochrom_B_C"/>
    <property type="match status" value="1"/>
</dbReference>
<evidence type="ECO:0000256" key="2">
    <source>
        <dbReference type="ARBA" id="ARBA00011649"/>
    </source>
</evidence>
<evidence type="ECO:0000256" key="4">
    <source>
        <dbReference type="ARBA" id="ARBA00022448"/>
    </source>
</evidence>
<dbReference type="EMBL" id="KT764937">
    <property type="protein sequence ID" value="ALM87697.1"/>
    <property type="molecule type" value="Genomic_DNA"/>
</dbReference>
<dbReference type="GO" id="GO:0016491">
    <property type="term" value="F:oxidoreductase activity"/>
    <property type="evidence" value="ECO:0007669"/>
    <property type="project" value="UniProtKB-UniRule"/>
</dbReference>
<evidence type="ECO:0000256" key="13">
    <source>
        <dbReference type="ARBA" id="ARBA00023128"/>
    </source>
</evidence>
<evidence type="ECO:0000256" key="5">
    <source>
        <dbReference type="ARBA" id="ARBA00022617"/>
    </source>
</evidence>
<dbReference type="GO" id="GO:0046872">
    <property type="term" value="F:metal ion binding"/>
    <property type="evidence" value="ECO:0007669"/>
    <property type="project" value="UniProtKB-KW"/>
</dbReference>
<keyword evidence="14 15" id="KW-0472">Membrane</keyword>
<evidence type="ECO:0000256" key="14">
    <source>
        <dbReference type="ARBA" id="ARBA00023136"/>
    </source>
</evidence>
<feature type="transmembrane region" description="Helical" evidence="15">
    <location>
        <begin position="273"/>
        <end position="292"/>
    </location>
</feature>
<feature type="transmembrane region" description="Helical" evidence="15">
    <location>
        <begin position="94"/>
        <end position="112"/>
    </location>
</feature>
<organism evidence="17">
    <name type="scientific">Aspiculuris tetraptera</name>
    <dbReference type="NCBI Taxonomy" id="451377"/>
    <lineage>
        <taxon>Eukaryota</taxon>
        <taxon>Metazoa</taxon>
        <taxon>Ecdysozoa</taxon>
        <taxon>Nematoda</taxon>
        <taxon>Chromadorea</taxon>
        <taxon>Rhabditida</taxon>
        <taxon>Spirurina</taxon>
        <taxon>Oxyuridomorpha</taxon>
        <taxon>Oxyuroidea</taxon>
        <taxon>Heteroxynematidae</taxon>
        <taxon>Aspiculuris</taxon>
    </lineage>
</organism>
<feature type="transmembrane region" description="Helical" evidence="15">
    <location>
        <begin position="304"/>
        <end position="323"/>
    </location>
</feature>
<feature type="transmembrane region" description="Helical" evidence="15">
    <location>
        <begin position="119"/>
        <end position="140"/>
    </location>
</feature>
<feature type="transmembrane region" description="Helical" evidence="15">
    <location>
        <begin position="146"/>
        <end position="170"/>
    </location>
</feature>
<dbReference type="GO" id="GO:0009055">
    <property type="term" value="F:electron transfer activity"/>
    <property type="evidence" value="ECO:0007669"/>
    <property type="project" value="InterPro"/>
</dbReference>
<dbReference type="GO" id="GO:0022900">
    <property type="term" value="P:electron transport chain"/>
    <property type="evidence" value="ECO:0007669"/>
    <property type="project" value="UniProtKB-UniRule"/>
</dbReference>
<keyword evidence="8" id="KW-0479">Metal-binding</keyword>
<evidence type="ECO:0000256" key="8">
    <source>
        <dbReference type="ARBA" id="ARBA00022723"/>
    </source>
</evidence>
<feature type="transmembrane region" description="Helical" evidence="15">
    <location>
        <begin position="7"/>
        <end position="31"/>
    </location>
</feature>
<evidence type="ECO:0000256" key="12">
    <source>
        <dbReference type="ARBA" id="ARBA00023004"/>
    </source>
</evidence>
<dbReference type="InterPro" id="IPR036150">
    <property type="entry name" value="Cyt_b/b6_C_sf"/>
</dbReference>
<evidence type="ECO:0000256" key="11">
    <source>
        <dbReference type="ARBA" id="ARBA00022989"/>
    </source>
</evidence>
<evidence type="ECO:0000259" key="16">
    <source>
        <dbReference type="PROSITE" id="PS51003"/>
    </source>
</evidence>
<feature type="domain" description="Cytochrome b/b6 C-terminal region profile" evidence="16">
    <location>
        <begin position="218"/>
        <end position="363"/>
    </location>
</feature>
<dbReference type="GO" id="GO:0005743">
    <property type="term" value="C:mitochondrial inner membrane"/>
    <property type="evidence" value="ECO:0007669"/>
    <property type="project" value="UniProtKB-SubCell"/>
</dbReference>
<proteinExistence type="predicted"/>
<gene>
    <name evidence="17" type="primary">CYTB</name>
</gene>
<accession>A0A141HAU0</accession>
<dbReference type="Gene3D" id="1.20.810.10">
    <property type="entry name" value="Cytochrome Bc1 Complex, Chain C"/>
    <property type="match status" value="1"/>
</dbReference>
<evidence type="ECO:0000256" key="15">
    <source>
        <dbReference type="SAM" id="Phobius"/>
    </source>
</evidence>
<keyword evidence="4" id="KW-0813">Transport</keyword>
<comment type="subunit">
    <text evidence="2">The main subunits of complex b-c1 are: cytochrome b, cytochrome c1 and the Rieske protein.</text>
</comment>
<keyword evidence="6" id="KW-0679">Respiratory chain</keyword>
<dbReference type="InterPro" id="IPR027387">
    <property type="entry name" value="Cytb/b6-like_sf"/>
</dbReference>
<keyword evidence="10" id="KW-0249">Electron transport</keyword>
<protein>
    <recommendedName>
        <fullName evidence="3">Cytochrome b</fullName>
    </recommendedName>
</protein>
<feature type="transmembrane region" description="Helical" evidence="15">
    <location>
        <begin position="37"/>
        <end position="58"/>
    </location>
</feature>
<evidence type="ECO:0000256" key="3">
    <source>
        <dbReference type="ARBA" id="ARBA00013531"/>
    </source>
</evidence>
<keyword evidence="11 15" id="KW-1133">Transmembrane helix</keyword>
<evidence type="ECO:0000256" key="6">
    <source>
        <dbReference type="ARBA" id="ARBA00022660"/>
    </source>
</evidence>
<sequence length="370" mass="44509">MSYWVLLFFRLLVSLLVIGGIWVVYYGFYWVCSYYEVFYWFFIMGLKWILMVCSMLCMKYEGVGWCVLFILMELVFFFCVCICMFLSVFFWWGIVWWVFGCLGCLWFFYLWLWDLWVMFWFILKYGFGLLWLLLDCWRFYLFWGWVWFILFGVDLVLLVWRLSFFLFFIFCYLEWGLVWLCYIWCFYIMLVVDRFCIVMVIMMSFVFFLIIGMSTYYIFFLLGCFFFLVLGEPFGLGDTEMFMKHNSLSSPVHIAPEGNFLFAYAILRAVPKKVLGVVFMKIKVFMLLLLIFWKSGVPGGVVKYLGMMLVFSGFMLTWLGANFPEAPYLFLSQGLTFFFFFFFFKGGFIPFGGNFFLKKSFLGGVYKILF</sequence>
<comment type="subcellular location">
    <subcellularLocation>
        <location evidence="1">Mitochondrion inner membrane</location>
        <topology evidence="1">Multi-pass membrane protein</topology>
    </subcellularLocation>
</comment>
<feature type="transmembrane region" description="Helical" evidence="15">
    <location>
        <begin position="65"/>
        <end position="88"/>
    </location>
</feature>
<name>A0A141HAU0_9BILA</name>
<keyword evidence="5" id="KW-0349">Heme</keyword>
<keyword evidence="9" id="KW-0999">Mitochondrion inner membrane</keyword>
<keyword evidence="13 17" id="KW-0496">Mitochondrion</keyword>
<dbReference type="SUPFAM" id="SSF81648">
    <property type="entry name" value="a domain/subunit of cytochrome bc1 complex (Ubiquinol-cytochrome c reductase)"/>
    <property type="match status" value="1"/>
</dbReference>
<evidence type="ECO:0000313" key="17">
    <source>
        <dbReference type="EMBL" id="ALM87697.1"/>
    </source>
</evidence>
<evidence type="ECO:0000256" key="9">
    <source>
        <dbReference type="ARBA" id="ARBA00022792"/>
    </source>
</evidence>
<dbReference type="AlphaFoldDB" id="A0A141HAU0"/>
<dbReference type="InterPro" id="IPR005798">
    <property type="entry name" value="Cyt_b/b6_C"/>
</dbReference>
<dbReference type="PROSITE" id="PS51003">
    <property type="entry name" value="CYTB_CTER"/>
    <property type="match status" value="1"/>
</dbReference>
<evidence type="ECO:0000256" key="1">
    <source>
        <dbReference type="ARBA" id="ARBA00004448"/>
    </source>
</evidence>
<feature type="transmembrane region" description="Helical" evidence="15">
    <location>
        <begin position="335"/>
        <end position="357"/>
    </location>
</feature>
<evidence type="ECO:0000256" key="10">
    <source>
        <dbReference type="ARBA" id="ARBA00022982"/>
    </source>
</evidence>
<feature type="transmembrane region" description="Helical" evidence="15">
    <location>
        <begin position="216"/>
        <end position="236"/>
    </location>
</feature>
<keyword evidence="7 15" id="KW-0812">Transmembrane</keyword>
<evidence type="ECO:0000256" key="7">
    <source>
        <dbReference type="ARBA" id="ARBA00022692"/>
    </source>
</evidence>
<keyword evidence="12" id="KW-0408">Iron</keyword>